<dbReference type="Pfam" id="PF13250">
    <property type="entry name" value="SNIPE"/>
    <property type="match status" value="1"/>
</dbReference>
<dbReference type="InterPro" id="IPR018929">
    <property type="entry name" value="DUF2510"/>
</dbReference>
<feature type="region of interest" description="Disordered" evidence="2">
    <location>
        <begin position="507"/>
        <end position="534"/>
    </location>
</feature>
<proteinExistence type="predicted"/>
<organism evidence="4 5">
    <name type="scientific">Humibacillus xanthopallidus</name>
    <dbReference type="NCBI Taxonomy" id="412689"/>
    <lineage>
        <taxon>Bacteria</taxon>
        <taxon>Bacillati</taxon>
        <taxon>Actinomycetota</taxon>
        <taxon>Actinomycetes</taxon>
        <taxon>Micrococcales</taxon>
        <taxon>Intrasporangiaceae</taxon>
        <taxon>Humibacillus</taxon>
    </lineage>
</organism>
<comment type="caution">
    <text evidence="4">The sequence shown here is derived from an EMBL/GenBank/DDBJ whole genome shotgun (WGS) entry which is preliminary data.</text>
</comment>
<feature type="coiled-coil region" evidence="1">
    <location>
        <begin position="143"/>
        <end position="170"/>
    </location>
</feature>
<sequence>MAGNTASGWYPDPMGRFDHRYWDGNGWTEHVSSAGTQAIDPVEATAYEGATAIAPSGGAAEPGTLTDAGGTNSGSAGVLAGASTPLSEAAAHAATMKVNTFNAKRVATELQSEYGVLTREVARLRGILADLGALDMAARQRRIDEQRQTEEALRHQVAELRRQLSELDQQVIVNRDRLVLEEVGLFDFEHPAEASASLATELESLRSQIRQANKLGTAITATSNFTFNNSAAKGRTFVNQMSRIMLRAYNAEAENAVKTVKAGNLASAQKRLSTARDQIAKQGQMIDLTVTDHYHWLRLRELELASRHLQAVAAEKELDRERRAELREQRALEAEIKREKERLEKERAHYLNSIQRLRDSGDAQAADALQAELDRIDAEIAEADYRAANIRAGYVYVISNIGAFGEGVVKIGMTRRLEPMDRIRELGDASVPFTFDVHALFFSDDAVTIEAMLHREFAQQRLNKVNPRREFFRVRPQQVLEALTEHKVSVLEFTTHAAADDFRMSWPSGYSSEPDDTAARAAGPGGPDHLLPSR</sequence>
<name>A0A543H8C7_9MICO</name>
<dbReference type="OrthoDB" id="9811665at2"/>
<keyword evidence="1" id="KW-0175">Coiled coil</keyword>
<keyword evidence="5" id="KW-1185">Reference proteome</keyword>
<reference evidence="4 5" key="1">
    <citation type="submission" date="2019-06" db="EMBL/GenBank/DDBJ databases">
        <title>Genome sequencing of plant associated microbes to promote plant fitness in Sorghum bicolor and Oryza sativa.</title>
        <authorList>
            <person name="Coleman-Derr D."/>
        </authorList>
    </citation>
    <scope>NUCLEOTIDE SEQUENCE [LARGE SCALE GENOMIC DNA]</scope>
    <source>
        <strain evidence="4 5">KV-663</strain>
    </source>
</reference>
<evidence type="ECO:0000256" key="1">
    <source>
        <dbReference type="SAM" id="Coils"/>
    </source>
</evidence>
<evidence type="ECO:0000259" key="3">
    <source>
        <dbReference type="SMART" id="SM00974"/>
    </source>
</evidence>
<accession>A0A543H8C7</accession>
<dbReference type="RefSeq" id="WP_141847602.1">
    <property type="nucleotide sequence ID" value="NZ_VFPM01000006.1"/>
</dbReference>
<evidence type="ECO:0000313" key="4">
    <source>
        <dbReference type="EMBL" id="TQM54595.1"/>
    </source>
</evidence>
<dbReference type="InterPro" id="IPR025280">
    <property type="entry name" value="SNIPE"/>
</dbReference>
<dbReference type="SMART" id="SM00974">
    <property type="entry name" value="T5orf172"/>
    <property type="match status" value="1"/>
</dbReference>
<dbReference type="Pfam" id="PF13455">
    <property type="entry name" value="MUG113"/>
    <property type="match status" value="1"/>
</dbReference>
<dbReference type="InterPro" id="IPR018306">
    <property type="entry name" value="Phage_T5_Orf172_DNA-bd"/>
</dbReference>
<dbReference type="EMBL" id="VFPM01000006">
    <property type="protein sequence ID" value="TQM54595.1"/>
    <property type="molecule type" value="Genomic_DNA"/>
</dbReference>
<protein>
    <submittedName>
        <fullName evidence="4">Uncharacterized protein DUF2510</fullName>
    </submittedName>
</protein>
<dbReference type="Proteomes" id="UP000316747">
    <property type="component" value="Unassembled WGS sequence"/>
</dbReference>
<dbReference type="Pfam" id="PF10708">
    <property type="entry name" value="DUF2510"/>
    <property type="match status" value="1"/>
</dbReference>
<gene>
    <name evidence="4" type="ORF">FBY41_4633</name>
</gene>
<evidence type="ECO:0000313" key="5">
    <source>
        <dbReference type="Proteomes" id="UP000316747"/>
    </source>
</evidence>
<feature type="coiled-coil region" evidence="1">
    <location>
        <begin position="309"/>
        <end position="386"/>
    </location>
</feature>
<feature type="domain" description="Bacteriophage T5 Orf172 DNA-binding" evidence="3">
    <location>
        <begin position="403"/>
        <end position="486"/>
    </location>
</feature>
<evidence type="ECO:0000256" key="2">
    <source>
        <dbReference type="SAM" id="MobiDB-lite"/>
    </source>
</evidence>
<dbReference type="AlphaFoldDB" id="A0A543H8C7"/>